<sequence length="148" mass="15619">MSISAGAPAAVRLILYHQQSSSARTRFLRLRGGLLAFDALPEGAHLLEGGTTPVAGTVRLHPAAALRSAEQRLGIADGSLRANSEFNALLQTDAGEITVLLAAFTTLDLPRLDPAIVGDVRFVALTELRDLPPLELALARLAYEAILG</sequence>
<reference evidence="1 2" key="1">
    <citation type="submission" date="2020-08" db="EMBL/GenBank/DDBJ databases">
        <title>Genome sequencing of Purple Non-Sulfur Bacteria from various extreme environments.</title>
        <authorList>
            <person name="Mayer M."/>
        </authorList>
    </citation>
    <scope>NUCLEOTIDE SEQUENCE [LARGE SCALE GENOMIC DNA]</scope>
    <source>
        <strain evidence="1 2">2761</strain>
    </source>
</reference>
<name>A0A840G8U1_RHOTE</name>
<accession>A0A840G8U1</accession>
<dbReference type="Proteomes" id="UP000587070">
    <property type="component" value="Unassembled WGS sequence"/>
</dbReference>
<proteinExistence type="predicted"/>
<dbReference type="AlphaFoldDB" id="A0A840G8U1"/>
<evidence type="ECO:0008006" key="3">
    <source>
        <dbReference type="Google" id="ProtNLM"/>
    </source>
</evidence>
<evidence type="ECO:0000313" key="2">
    <source>
        <dbReference type="Proteomes" id="UP000587070"/>
    </source>
</evidence>
<evidence type="ECO:0000313" key="1">
    <source>
        <dbReference type="EMBL" id="MBB4248753.1"/>
    </source>
</evidence>
<organism evidence="1 2">
    <name type="scientific">Rhodocyclus tenuis</name>
    <name type="common">Rhodospirillum tenue</name>
    <dbReference type="NCBI Taxonomy" id="1066"/>
    <lineage>
        <taxon>Bacteria</taxon>
        <taxon>Pseudomonadati</taxon>
        <taxon>Pseudomonadota</taxon>
        <taxon>Betaproteobacteria</taxon>
        <taxon>Rhodocyclales</taxon>
        <taxon>Rhodocyclaceae</taxon>
        <taxon>Rhodocyclus</taxon>
    </lineage>
</organism>
<protein>
    <recommendedName>
        <fullName evidence="3">NUDIX hydrolase</fullName>
    </recommendedName>
</protein>
<gene>
    <name evidence="1" type="ORF">GGD90_003153</name>
</gene>
<comment type="caution">
    <text evidence="1">The sequence shown here is derived from an EMBL/GenBank/DDBJ whole genome shotgun (WGS) entry which is preliminary data.</text>
</comment>
<dbReference type="EMBL" id="JACIGE010000013">
    <property type="protein sequence ID" value="MBB4248753.1"/>
    <property type="molecule type" value="Genomic_DNA"/>
</dbReference>
<dbReference type="RefSeq" id="WP_221227808.1">
    <property type="nucleotide sequence ID" value="NZ_JACIGE010000013.1"/>
</dbReference>
<keyword evidence="2" id="KW-1185">Reference proteome</keyword>